<dbReference type="SUPFAM" id="SSF56935">
    <property type="entry name" value="Porins"/>
    <property type="match status" value="1"/>
</dbReference>
<evidence type="ECO:0000256" key="1">
    <source>
        <dbReference type="SAM" id="MobiDB-lite"/>
    </source>
</evidence>
<evidence type="ECO:0000313" key="3">
    <source>
        <dbReference type="EMBL" id="TKW68627.1"/>
    </source>
</evidence>
<reference evidence="3 4" key="1">
    <citation type="journal article" date="2017" name="Nat. Commun.">
        <title>In situ click chemistry generation of cyclooxygenase-2 inhibitors.</title>
        <authorList>
            <person name="Bhardwaj A."/>
            <person name="Kaur J."/>
            <person name="Wuest M."/>
            <person name="Wuest F."/>
        </authorList>
    </citation>
    <scope>NUCLEOTIDE SEQUENCE [LARGE SCALE GENOMIC DNA]</scope>
    <source>
        <strain evidence="3">S2_012_000_R3_94</strain>
    </source>
</reference>
<gene>
    <name evidence="3" type="ORF">DI616_01125</name>
</gene>
<feature type="chain" id="PRO_5021774713" evidence="2">
    <location>
        <begin position="25"/>
        <end position="710"/>
    </location>
</feature>
<proteinExistence type="predicted"/>
<dbReference type="Pfam" id="PF06082">
    <property type="entry name" value="YjbH"/>
    <property type="match status" value="1"/>
</dbReference>
<dbReference type="InterPro" id="IPR010344">
    <property type="entry name" value="YbjH"/>
</dbReference>
<sequence>MHSRISPVLLTSTALLTISVSALGVATPTQGQTLNTYGMPGAIDTPAAVAPPEGEITSTISRSDLGRRVTLSFQPVRRLTTALRYSKIDGIDPKRDSLKDRSFDLQYQLLYEADGWQPSVAVGLRDFMGTGVYSGEYFVATKTINPRLRVSAGVGWGRLSGDWRRTDYTDEGGKPQVDQWFTGDAKPFASVEWQATDNLSLLAEYSYDDYEPEIEGGADEPDGKFNLGVNYRIGDVYQIGAYTVGGNVFGIRGSVALNARESQYPSGLEPAPAPVRPRPAPGADPDGWSGAWTADTSARPVIQNALGKALKNEGQTLESMSLSANRAEVRIRNGRYYGQAEAIGRTARLMTRALPPSVETFVITSIENGMPTSSVVLRRTDIERLENTASAHIAQAAQILDADPRPGDLVMSEGLYPKFSWALRPYATVGLWDPDESYRYEVGAEAVARYEFRPGLVFKGKIRQRAFGSSDQEAPDEMTPDEYEALGTDENEFGVPRVRSDGRMYSGNSRPTVPELTLAWYAKPTRNIYSRVTVGLLETAYGGVSGEVLWKPVDSRLALGAEVNHVRKRDFEKAFEFRDYEVTTGHVSAYYDFGGGVWGQIDAGKYLAGDVGATVSVHREFENGWRIGAYATKTDMSEEEFGEGSFDKGVLISIPLTWATGMPSKQDVNADIRSLSRDGGSRVRVDGRLYEEVRDSHTGKLYDGWGKFWR</sequence>
<feature type="compositionally biased region" description="Pro residues" evidence="1">
    <location>
        <begin position="271"/>
        <end position="282"/>
    </location>
</feature>
<feature type="region of interest" description="Disordered" evidence="1">
    <location>
        <begin position="264"/>
        <end position="284"/>
    </location>
</feature>
<feature type="signal peptide" evidence="2">
    <location>
        <begin position="1"/>
        <end position="24"/>
    </location>
</feature>
<accession>A0A533IDR8</accession>
<evidence type="ECO:0000256" key="2">
    <source>
        <dbReference type="SAM" id="SignalP"/>
    </source>
</evidence>
<comment type="caution">
    <text evidence="3">The sequence shown here is derived from an EMBL/GenBank/DDBJ whole genome shotgun (WGS) entry which is preliminary data.</text>
</comment>
<organism evidence="3 4">
    <name type="scientific">Paracoccus denitrificans</name>
    <dbReference type="NCBI Taxonomy" id="266"/>
    <lineage>
        <taxon>Bacteria</taxon>
        <taxon>Pseudomonadati</taxon>
        <taxon>Pseudomonadota</taxon>
        <taxon>Alphaproteobacteria</taxon>
        <taxon>Rhodobacterales</taxon>
        <taxon>Paracoccaceae</taxon>
        <taxon>Paracoccus</taxon>
    </lineage>
</organism>
<dbReference type="EMBL" id="VAFL01000001">
    <property type="protein sequence ID" value="TKW68627.1"/>
    <property type="molecule type" value="Genomic_DNA"/>
</dbReference>
<name>A0A533IDR8_PARDE</name>
<keyword evidence="2" id="KW-0732">Signal</keyword>
<dbReference type="Proteomes" id="UP000315344">
    <property type="component" value="Unassembled WGS sequence"/>
</dbReference>
<dbReference type="AlphaFoldDB" id="A0A533IDR8"/>
<protein>
    <submittedName>
        <fullName evidence="3">YjbH domain-containing protein</fullName>
    </submittedName>
</protein>
<evidence type="ECO:0000313" key="4">
    <source>
        <dbReference type="Proteomes" id="UP000315344"/>
    </source>
</evidence>